<organism evidence="2 3">
    <name type="scientific">Trichinella pseudospiralis</name>
    <name type="common">Parasitic roundworm</name>
    <dbReference type="NCBI Taxonomy" id="6337"/>
    <lineage>
        <taxon>Eukaryota</taxon>
        <taxon>Metazoa</taxon>
        <taxon>Ecdysozoa</taxon>
        <taxon>Nematoda</taxon>
        <taxon>Enoplea</taxon>
        <taxon>Dorylaimia</taxon>
        <taxon>Trichinellida</taxon>
        <taxon>Trichinellidae</taxon>
        <taxon>Trichinella</taxon>
    </lineage>
</organism>
<comment type="caution">
    <text evidence="2">The sequence shown here is derived from an EMBL/GenBank/DDBJ whole genome shotgun (WGS) entry which is preliminary data.</text>
</comment>
<keyword evidence="1" id="KW-0472">Membrane</keyword>
<feature type="transmembrane region" description="Helical" evidence="1">
    <location>
        <begin position="73"/>
        <end position="97"/>
    </location>
</feature>
<dbReference type="EMBL" id="JYDT01000056">
    <property type="protein sequence ID" value="KRY87376.1"/>
    <property type="molecule type" value="Genomic_DNA"/>
</dbReference>
<gene>
    <name evidence="2" type="ORF">T4D_12363</name>
</gene>
<evidence type="ECO:0000313" key="2">
    <source>
        <dbReference type="EMBL" id="KRY87376.1"/>
    </source>
</evidence>
<evidence type="ECO:0000256" key="1">
    <source>
        <dbReference type="SAM" id="Phobius"/>
    </source>
</evidence>
<keyword evidence="3" id="KW-1185">Reference proteome</keyword>
<accession>A0A0V1FMX6</accession>
<keyword evidence="1" id="KW-1133">Transmembrane helix</keyword>
<name>A0A0V1FMX6_TRIPS</name>
<protein>
    <submittedName>
        <fullName evidence="2">Uncharacterized protein</fullName>
    </submittedName>
</protein>
<feature type="transmembrane region" description="Helical" evidence="1">
    <location>
        <begin position="30"/>
        <end position="53"/>
    </location>
</feature>
<dbReference type="AlphaFoldDB" id="A0A0V1FMX6"/>
<reference evidence="2 3" key="1">
    <citation type="submission" date="2015-01" db="EMBL/GenBank/DDBJ databases">
        <title>Evolution of Trichinella species and genotypes.</title>
        <authorList>
            <person name="Korhonen P.K."/>
            <person name="Edoardo P."/>
            <person name="Giuseppe L.R."/>
            <person name="Gasser R.B."/>
        </authorList>
    </citation>
    <scope>NUCLEOTIDE SEQUENCE [LARGE SCALE GENOMIC DNA]</scope>
    <source>
        <strain evidence="2">ISS470</strain>
    </source>
</reference>
<dbReference type="Proteomes" id="UP000054995">
    <property type="component" value="Unassembled WGS sequence"/>
</dbReference>
<proteinExistence type="predicted"/>
<sequence length="209" mass="24391">MRKFEKSTVFISGKVVPFCNEILGIQNYQIFVLVIVGKFNLIILNMSVVHFITSSVEDIFTLEYQHILHLVRRILISFPITSFILIHSVISWLAVVIMENDKHDKDISCAVKSNICKMHGIFQLINPTMNLLHLRICRGRSRDGICLLLGQKNFNIVQIFLHPHENKEIESLHKITSRNDRLGHLFQWFVSEMKMIRPNREQKNQAHSM</sequence>
<evidence type="ECO:0000313" key="3">
    <source>
        <dbReference type="Proteomes" id="UP000054995"/>
    </source>
</evidence>
<keyword evidence="1" id="KW-0812">Transmembrane</keyword>